<dbReference type="PANTHER" id="PTHR31828">
    <property type="entry name" value="PHOSPHOLIPASE A1-IIGAMMA"/>
    <property type="match status" value="1"/>
</dbReference>
<reference evidence="8" key="1">
    <citation type="submission" date="2020-07" db="EMBL/GenBank/DDBJ databases">
        <authorList>
            <person name="Lin J."/>
        </authorList>
    </citation>
    <scope>NUCLEOTIDE SEQUENCE</scope>
</reference>
<evidence type="ECO:0000256" key="2">
    <source>
        <dbReference type="ARBA" id="ARBA00010701"/>
    </source>
</evidence>
<keyword evidence="4 6" id="KW-0442">Lipid degradation</keyword>
<comment type="similarity">
    <text evidence="2 6">Belongs to the AB hydrolase superfamily. Lipase family.</text>
</comment>
<dbReference type="Pfam" id="PF01764">
    <property type="entry name" value="Lipase_3"/>
    <property type="match status" value="1"/>
</dbReference>
<evidence type="ECO:0000256" key="3">
    <source>
        <dbReference type="ARBA" id="ARBA00022801"/>
    </source>
</evidence>
<dbReference type="InterPro" id="IPR029058">
    <property type="entry name" value="AB_hydrolase_fold"/>
</dbReference>
<dbReference type="Gene3D" id="3.40.50.1820">
    <property type="entry name" value="alpha/beta hydrolase"/>
    <property type="match status" value="1"/>
</dbReference>
<feature type="domain" description="Fungal lipase-type" evidence="7">
    <location>
        <begin position="133"/>
        <end position="184"/>
    </location>
</feature>
<gene>
    <name evidence="8" type="ORF">CB5_LOCUS17390</name>
</gene>
<evidence type="ECO:0000256" key="4">
    <source>
        <dbReference type="ARBA" id="ARBA00022963"/>
    </source>
</evidence>
<dbReference type="PANTHER" id="PTHR31828:SF1">
    <property type="entry name" value="PHOSPHOLIPASE A1-IIGAMMA"/>
    <property type="match status" value="1"/>
</dbReference>
<dbReference type="SUPFAM" id="SSF53474">
    <property type="entry name" value="alpha/beta-Hydrolases"/>
    <property type="match status" value="1"/>
</dbReference>
<comment type="function">
    <text evidence="1 6">Acylhydrolase that catalyzes the hydrolysis of phospholipids at the sn-1 position.</text>
</comment>
<evidence type="ECO:0000313" key="8">
    <source>
        <dbReference type="EMBL" id="CAD1834179.1"/>
    </source>
</evidence>
<keyword evidence="5 6" id="KW-0443">Lipid metabolism</keyword>
<sequence>MFGSIAKRWKEINGKNDWKGLLDPLDIDLRSNIINYGELAQAAYDAFNTEKRSPFAGTCMYSQSDLFERAEISSPNIYKITKFLYATSSIGVPEAFIIKSSLSRAWSEESNWMGFVAVATDEGRAVLGRRDVVVAWRGTIQLLEWVNDLDFALVSASGVIGSGTSKGSEPLVHRGWLSIYTSANPNSPYNTDSARKQVS</sequence>
<proteinExistence type="inferred from homology"/>
<dbReference type="InterPro" id="IPR002921">
    <property type="entry name" value="Fungal_lipase-type"/>
</dbReference>
<dbReference type="EC" id="3.1.1.-" evidence="6"/>
<name>A0A6V7PTK9_ANACO</name>
<dbReference type="GO" id="GO:0008970">
    <property type="term" value="F:phospholipase A1 activity"/>
    <property type="evidence" value="ECO:0007669"/>
    <property type="project" value="UniProtKB-UniRule"/>
</dbReference>
<protein>
    <recommendedName>
        <fullName evidence="6">Phospholipase A1</fullName>
        <ecNumber evidence="6">3.1.1.-</ecNumber>
    </recommendedName>
</protein>
<evidence type="ECO:0000256" key="6">
    <source>
        <dbReference type="RuleBase" id="RU367093"/>
    </source>
</evidence>
<evidence type="ECO:0000256" key="1">
    <source>
        <dbReference type="ARBA" id="ARBA00003523"/>
    </source>
</evidence>
<organism evidence="8">
    <name type="scientific">Ananas comosus var. bracteatus</name>
    <name type="common">red pineapple</name>
    <dbReference type="NCBI Taxonomy" id="296719"/>
    <lineage>
        <taxon>Eukaryota</taxon>
        <taxon>Viridiplantae</taxon>
        <taxon>Streptophyta</taxon>
        <taxon>Embryophyta</taxon>
        <taxon>Tracheophyta</taxon>
        <taxon>Spermatophyta</taxon>
        <taxon>Magnoliopsida</taxon>
        <taxon>Liliopsida</taxon>
        <taxon>Poales</taxon>
        <taxon>Bromeliaceae</taxon>
        <taxon>Bromelioideae</taxon>
        <taxon>Ananas</taxon>
    </lineage>
</organism>
<evidence type="ECO:0000256" key="5">
    <source>
        <dbReference type="ARBA" id="ARBA00023098"/>
    </source>
</evidence>
<dbReference type="EMBL" id="LR862152">
    <property type="protein sequence ID" value="CAD1834179.1"/>
    <property type="molecule type" value="Genomic_DNA"/>
</dbReference>
<evidence type="ECO:0000259" key="7">
    <source>
        <dbReference type="Pfam" id="PF01764"/>
    </source>
</evidence>
<keyword evidence="3 6" id="KW-0378">Hydrolase</keyword>
<accession>A0A6V7PTK9</accession>
<dbReference type="GO" id="GO:0016042">
    <property type="term" value="P:lipid catabolic process"/>
    <property type="evidence" value="ECO:0007669"/>
    <property type="project" value="UniProtKB-UniRule"/>
</dbReference>
<dbReference type="InterPro" id="IPR033556">
    <property type="entry name" value="PLA"/>
</dbReference>
<dbReference type="AlphaFoldDB" id="A0A6V7PTK9"/>